<comment type="function">
    <text evidence="2 13 14">Catalyzes the synthesis of activated sulfate.</text>
</comment>
<keyword evidence="8 13" id="KW-0418">Kinase</keyword>
<gene>
    <name evidence="13" type="primary">cysC</name>
    <name evidence="16" type="ORF">IB75_13200</name>
</gene>
<dbReference type="InterPro" id="IPR027417">
    <property type="entry name" value="P-loop_NTPase"/>
</dbReference>
<dbReference type="HAMAP" id="MF_00065">
    <property type="entry name" value="Adenylyl_sulf_kinase"/>
    <property type="match status" value="1"/>
</dbReference>
<organism evidence="16 17">
    <name type="scientific">Nitrosococcus oceani C-27</name>
    <dbReference type="NCBI Taxonomy" id="314279"/>
    <lineage>
        <taxon>Bacteria</taxon>
        <taxon>Pseudomonadati</taxon>
        <taxon>Pseudomonadota</taxon>
        <taxon>Gammaproteobacteria</taxon>
        <taxon>Chromatiales</taxon>
        <taxon>Chromatiaceae</taxon>
        <taxon>Nitrosococcus</taxon>
    </lineage>
</organism>
<dbReference type="GO" id="GO:0000103">
    <property type="term" value="P:sulfate assimilation"/>
    <property type="evidence" value="ECO:0007669"/>
    <property type="project" value="UniProtKB-UniRule"/>
</dbReference>
<keyword evidence="7 13" id="KW-0547">Nucleotide-binding</keyword>
<evidence type="ECO:0000256" key="9">
    <source>
        <dbReference type="ARBA" id="ARBA00022840"/>
    </source>
</evidence>
<evidence type="ECO:0000256" key="5">
    <source>
        <dbReference type="ARBA" id="ARBA00012121"/>
    </source>
</evidence>
<dbReference type="Gene3D" id="3.40.50.300">
    <property type="entry name" value="P-loop containing nucleotide triphosphate hydrolases"/>
    <property type="match status" value="1"/>
</dbReference>
<reference evidence="16 17" key="1">
    <citation type="submission" date="2014-07" db="EMBL/GenBank/DDBJ databases">
        <title>Comparative analysis of Nitrosococcus oceani genome inventories of strains from Pacific and Atlantic gyres.</title>
        <authorList>
            <person name="Lim C.K."/>
            <person name="Wang L."/>
            <person name="Sayavedra-Soto L.A."/>
            <person name="Klotz M.G."/>
        </authorList>
    </citation>
    <scope>NUCLEOTIDE SEQUENCE [LARGE SCALE GENOMIC DNA]</scope>
    <source>
        <strain evidence="16 17">C-27</strain>
    </source>
</reference>
<comment type="catalytic activity">
    <reaction evidence="1 13 14">
        <text>adenosine 5'-phosphosulfate + ATP = 3'-phosphoadenylyl sulfate + ADP + H(+)</text>
        <dbReference type="Rhea" id="RHEA:24152"/>
        <dbReference type="ChEBI" id="CHEBI:15378"/>
        <dbReference type="ChEBI" id="CHEBI:30616"/>
        <dbReference type="ChEBI" id="CHEBI:58243"/>
        <dbReference type="ChEBI" id="CHEBI:58339"/>
        <dbReference type="ChEBI" id="CHEBI:456216"/>
        <dbReference type="EC" id="2.7.1.25"/>
    </reaction>
</comment>
<comment type="similarity">
    <text evidence="4 13 14">Belongs to the APS kinase family.</text>
</comment>
<dbReference type="InterPro" id="IPR002891">
    <property type="entry name" value="APS"/>
</dbReference>
<proteinExistence type="inferred from homology"/>
<evidence type="ECO:0000259" key="15">
    <source>
        <dbReference type="Pfam" id="PF01583"/>
    </source>
</evidence>
<evidence type="ECO:0000256" key="8">
    <source>
        <dbReference type="ARBA" id="ARBA00022777"/>
    </source>
</evidence>
<evidence type="ECO:0000256" key="2">
    <source>
        <dbReference type="ARBA" id="ARBA00002632"/>
    </source>
</evidence>
<dbReference type="GO" id="GO:0005524">
    <property type="term" value="F:ATP binding"/>
    <property type="evidence" value="ECO:0007669"/>
    <property type="project" value="UniProtKB-UniRule"/>
</dbReference>
<dbReference type="PANTHER" id="PTHR11055">
    <property type="entry name" value="BIFUNCTIONAL 3'-PHOSPHOADENOSINE 5'-PHOSPHOSULFATE SYNTHASE"/>
    <property type="match status" value="1"/>
</dbReference>
<evidence type="ECO:0000256" key="13">
    <source>
        <dbReference type="HAMAP-Rule" id="MF_00065"/>
    </source>
</evidence>
<dbReference type="PANTHER" id="PTHR11055:SF1">
    <property type="entry name" value="PAPS SYNTHETASE, ISOFORM D"/>
    <property type="match status" value="1"/>
</dbReference>
<keyword evidence="9 13" id="KW-0067">ATP-binding</keyword>
<evidence type="ECO:0000256" key="4">
    <source>
        <dbReference type="ARBA" id="ARBA00007008"/>
    </source>
</evidence>
<feature type="domain" description="APS kinase" evidence="15">
    <location>
        <begin position="26"/>
        <end position="175"/>
    </location>
</feature>
<feature type="active site" description="Phosphoserine intermediate" evidence="13">
    <location>
        <position position="107"/>
    </location>
</feature>
<evidence type="ECO:0000256" key="6">
    <source>
        <dbReference type="ARBA" id="ARBA00022679"/>
    </source>
</evidence>
<evidence type="ECO:0000256" key="11">
    <source>
        <dbReference type="ARBA" id="ARBA00031393"/>
    </source>
</evidence>
<dbReference type="GO" id="GO:0070814">
    <property type="term" value="P:hydrogen sulfide biosynthetic process"/>
    <property type="evidence" value="ECO:0007669"/>
    <property type="project" value="UniProtKB-UniRule"/>
</dbReference>
<dbReference type="FunFam" id="3.40.50.300:FF:000212">
    <property type="entry name" value="Adenylyl-sulfate kinase"/>
    <property type="match status" value="1"/>
</dbReference>
<evidence type="ECO:0000256" key="1">
    <source>
        <dbReference type="ARBA" id="ARBA00001823"/>
    </source>
</evidence>
<dbReference type="Pfam" id="PF01583">
    <property type="entry name" value="APS_kinase"/>
    <property type="match status" value="1"/>
</dbReference>
<dbReference type="HOGENOM" id="CLU_046932_1_0_6"/>
<evidence type="ECO:0000313" key="17">
    <source>
        <dbReference type="Proteomes" id="UP000028839"/>
    </source>
</evidence>
<dbReference type="SUPFAM" id="SSF52540">
    <property type="entry name" value="P-loop containing nucleoside triphosphate hydrolases"/>
    <property type="match status" value="1"/>
</dbReference>
<sequence length="212" mass="23788">MPSSNTVWHKPIVRRTDRERLNDHKSTILWFTGLSGAGKSTLAHAVEARLFQMGCQTFVFDGDNVRHGLCTDLGFSEEDRAENIRRIGAMCKLFVDAGVIALTAFISPFRRDRQRVRDLVAEGDFLEIYCRASLAICEQRDVKGLYRRARAGEISEFTGISSPYEEPERPELVVDTGSHAVEENVEMVIHLLKCRGIIPEGAAKPVKPMVQV</sequence>
<protein>
    <recommendedName>
        <fullName evidence="5 13">Adenylyl-sulfate kinase</fullName>
        <ecNumber evidence="5 13">2.7.1.25</ecNumber>
    </recommendedName>
    <alternativeName>
        <fullName evidence="11 13">APS kinase</fullName>
    </alternativeName>
    <alternativeName>
        <fullName evidence="12 13">ATP adenosine-5'-phosphosulfate 3'-phosphotransferase</fullName>
    </alternativeName>
    <alternativeName>
        <fullName evidence="10 13">Adenosine-5'-phosphosulfate kinase</fullName>
    </alternativeName>
</protein>
<keyword evidence="6 13" id="KW-0808">Transferase</keyword>
<evidence type="ECO:0000256" key="7">
    <source>
        <dbReference type="ARBA" id="ARBA00022741"/>
    </source>
</evidence>
<comment type="pathway">
    <text evidence="3 13 14">Sulfur metabolism; hydrogen sulfide biosynthesis; sulfite from sulfate: step 2/3.</text>
</comment>
<dbReference type="OrthoDB" id="9804504at2"/>
<evidence type="ECO:0000256" key="14">
    <source>
        <dbReference type="RuleBase" id="RU004347"/>
    </source>
</evidence>
<dbReference type="NCBIfam" id="TIGR00455">
    <property type="entry name" value="apsK"/>
    <property type="match status" value="1"/>
</dbReference>
<name>A0A0E2YZU0_9GAMM</name>
<dbReference type="AlphaFoldDB" id="A0A0E2YZU0"/>
<accession>A0A0E2YZU0</accession>
<dbReference type="Proteomes" id="UP000028839">
    <property type="component" value="Unassembled WGS sequence"/>
</dbReference>
<evidence type="ECO:0000256" key="12">
    <source>
        <dbReference type="ARBA" id="ARBA00031464"/>
    </source>
</evidence>
<dbReference type="EC" id="2.7.1.25" evidence="5 13"/>
<keyword evidence="13" id="KW-0597">Phosphoprotein</keyword>
<evidence type="ECO:0000256" key="3">
    <source>
        <dbReference type="ARBA" id="ARBA00004806"/>
    </source>
</evidence>
<dbReference type="EMBL" id="JPGN01000075">
    <property type="protein sequence ID" value="KFI18734.1"/>
    <property type="molecule type" value="Genomic_DNA"/>
</dbReference>
<dbReference type="NCBIfam" id="NF003013">
    <property type="entry name" value="PRK03846.1"/>
    <property type="match status" value="1"/>
</dbReference>
<dbReference type="InterPro" id="IPR059117">
    <property type="entry name" value="APS_kinase_dom"/>
</dbReference>
<dbReference type="CDD" id="cd02027">
    <property type="entry name" value="APSK"/>
    <property type="match status" value="1"/>
</dbReference>
<dbReference type="UniPathway" id="UPA00140">
    <property type="reaction ID" value="UER00205"/>
</dbReference>
<feature type="binding site" evidence="13">
    <location>
        <begin position="33"/>
        <end position="40"/>
    </location>
    <ligand>
        <name>ATP</name>
        <dbReference type="ChEBI" id="CHEBI:30616"/>
    </ligand>
</feature>
<dbReference type="GO" id="GO:0004020">
    <property type="term" value="F:adenylylsulfate kinase activity"/>
    <property type="evidence" value="ECO:0007669"/>
    <property type="project" value="UniProtKB-UniRule"/>
</dbReference>
<comment type="caution">
    <text evidence="16">The sequence shown here is derived from an EMBL/GenBank/DDBJ whole genome shotgun (WGS) entry which is preliminary data.</text>
</comment>
<evidence type="ECO:0000313" key="16">
    <source>
        <dbReference type="EMBL" id="KFI18734.1"/>
    </source>
</evidence>
<evidence type="ECO:0000256" key="10">
    <source>
        <dbReference type="ARBA" id="ARBA00029724"/>
    </source>
</evidence>